<accession>A0AAW9SEP7</accession>
<keyword evidence="2" id="KW-1185">Reference proteome</keyword>
<dbReference type="Proteomes" id="UP001428774">
    <property type="component" value="Unassembled WGS sequence"/>
</dbReference>
<proteinExistence type="predicted"/>
<evidence type="ECO:0000313" key="2">
    <source>
        <dbReference type="Proteomes" id="UP001428774"/>
    </source>
</evidence>
<comment type="caution">
    <text evidence="1">The sequence shown here is derived from an EMBL/GenBank/DDBJ whole genome shotgun (WGS) entry which is preliminary data.</text>
</comment>
<dbReference type="EMBL" id="JBDNCH010000002">
    <property type="protein sequence ID" value="MEN9062489.1"/>
    <property type="molecule type" value="Genomic_DNA"/>
</dbReference>
<name>A0AAW9SEP7_9RHOB</name>
<protein>
    <submittedName>
        <fullName evidence="1">Uncharacterized protein</fullName>
    </submittedName>
</protein>
<dbReference type="RefSeq" id="WP_347167452.1">
    <property type="nucleotide sequence ID" value="NZ_JBDNCH010000002.1"/>
</dbReference>
<reference evidence="1 2" key="1">
    <citation type="submission" date="2024-05" db="EMBL/GenBank/DDBJ databases">
        <title>Genome sequence of Ponticoccus litoralis KCCM 90028.</title>
        <authorList>
            <person name="Kim J.M."/>
            <person name="Lee J.K."/>
            <person name="Choi B.J."/>
            <person name="Bayburt H."/>
            <person name="Baek J.H."/>
            <person name="Jeon C.O."/>
        </authorList>
    </citation>
    <scope>NUCLEOTIDE SEQUENCE [LARGE SCALE GENOMIC DNA]</scope>
    <source>
        <strain evidence="1 2">KCCM 90028</strain>
    </source>
</reference>
<dbReference type="AlphaFoldDB" id="A0AAW9SEP7"/>
<gene>
    <name evidence="1" type="ORF">ABFB10_17325</name>
</gene>
<organism evidence="1 2">
    <name type="scientific">Ponticoccus litoralis</name>
    <dbReference type="NCBI Taxonomy" id="422297"/>
    <lineage>
        <taxon>Bacteria</taxon>
        <taxon>Pseudomonadati</taxon>
        <taxon>Pseudomonadota</taxon>
        <taxon>Alphaproteobacteria</taxon>
        <taxon>Rhodobacterales</taxon>
        <taxon>Roseobacteraceae</taxon>
        <taxon>Ponticoccus</taxon>
    </lineage>
</organism>
<sequence>MITNVGLPGFMLLIGGTPANAIAWAAPKFMMLPYPDPQLLLLISMIAG</sequence>
<evidence type="ECO:0000313" key="1">
    <source>
        <dbReference type="EMBL" id="MEN9062489.1"/>
    </source>
</evidence>